<dbReference type="EMBL" id="CP012959">
    <property type="protein sequence ID" value="AMQ93489.1"/>
    <property type="molecule type" value="Genomic_DNA"/>
</dbReference>
<dbReference type="Proteomes" id="UP000226080">
    <property type="component" value="Unassembled WGS sequence"/>
</dbReference>
<evidence type="ECO:0000313" key="2">
    <source>
        <dbReference type="EMBL" id="PHO21644.1"/>
    </source>
</evidence>
<organism evidence="3 6">
    <name type="scientific">Aggregatibacter actinomycetemcomitans</name>
    <name type="common">Actinobacillus actinomycetemcomitans</name>
    <name type="synonym">Haemophilus actinomycetemcomitans</name>
    <dbReference type="NCBI Taxonomy" id="714"/>
    <lineage>
        <taxon>Bacteria</taxon>
        <taxon>Pseudomonadati</taxon>
        <taxon>Pseudomonadota</taxon>
        <taxon>Gammaproteobacteria</taxon>
        <taxon>Pasteurellales</taxon>
        <taxon>Pasteurellaceae</taxon>
        <taxon>Aggregatibacter</taxon>
    </lineage>
</organism>
<evidence type="ECO:0000313" key="1">
    <source>
        <dbReference type="EMBL" id="AMQ93489.1"/>
    </source>
</evidence>
<name>A0A142FYK9_AGGAC</name>
<dbReference type="KEGG" id="aact:ACT75_02625"/>
<keyword evidence="5" id="KW-1185">Reference proteome</keyword>
<evidence type="ECO:0000313" key="3">
    <source>
        <dbReference type="EMBL" id="TYA39900.1"/>
    </source>
</evidence>
<proteinExistence type="predicted"/>
<dbReference type="eggNOG" id="ENOG5030HQR">
    <property type="taxonomic scope" value="Bacteria"/>
</dbReference>
<reference evidence="3 6" key="3">
    <citation type="submission" date="2019-08" db="EMBL/GenBank/DDBJ databases">
        <title>Whole genome sequencing of Aggregatibacter actinomycetemcomitans cultured from blood stream infections in Denmark reveals a novel phylogenetic lineage expressing serotype a membrane O polysaccharide.</title>
        <authorList>
            <person name="Nedergaard S."/>
            <person name="Kobel C.M."/>
            <person name="Nielsen M.B."/>
            <person name="Moeller R.T."/>
            <person name="Jensen A.B."/>
            <person name="Noerskov-Lauritsen N."/>
        </authorList>
    </citation>
    <scope>NUCLEOTIDE SEQUENCE [LARGE SCALE GENOMIC DNA]</scope>
    <source>
        <strain evidence="3 6">PN_563</strain>
    </source>
</reference>
<sequence>MKKIAIITVVVILAIFAFFDVQIQKLETVVSAKLAQHETQFQVFSLGFFPQPYLAFENVKHNQISIEKLTGKFPLSALFSGNVKLQALEIQNAKWSENAQNSADIQMRFSDFSLDNISSDGIVFSGDNSVTVELAKPLYGNNKMFNFRFINGVLQRSDEREFTAQFDHAVLNEETLGFIQADLDLSQYTKHLTADINSYCLPDSPCTARLDYVSEPEKSAVGFSAKNYPLERLLTWLTFPKTITGNADVDIAVQFAHSQIIDGKFYFDARNGELLGLNLLELAGRHLPINWDASALKGRNNINTKYDRMTSSFRLQRHQLDIEKTILKTTALLGEGRGRVNLQSMQCDVDLNLRPTDEKYTDIVLPIHFFNSCYSPQYEVNIDKAFRNKIKELLRRKLKQ</sequence>
<dbReference type="EMBL" id="VSED01000002">
    <property type="protein sequence ID" value="TYA39900.1"/>
    <property type="molecule type" value="Genomic_DNA"/>
</dbReference>
<gene>
    <name evidence="1" type="ORF">ACT75_02625</name>
    <name evidence="2" type="ORF">CQR80_00675</name>
    <name evidence="3" type="ORF">FXB79_01485</name>
</gene>
<dbReference type="OrthoDB" id="5689712at2"/>
<protein>
    <submittedName>
        <fullName evidence="3">Uncharacterized protein</fullName>
    </submittedName>
</protein>
<evidence type="ECO:0000313" key="4">
    <source>
        <dbReference type="Proteomes" id="UP000072236"/>
    </source>
</evidence>
<reference evidence="1 4" key="1">
    <citation type="submission" date="2015-10" db="EMBL/GenBank/DDBJ databases">
        <title>Tn-seq of a polymicrobial infection.</title>
        <authorList>
            <person name="Stacy A."/>
            <person name="Rumbaugh K.P."/>
            <person name="Whiteley M."/>
        </authorList>
    </citation>
    <scope>NUCLEOTIDE SEQUENCE [LARGE SCALE GENOMIC DNA]</scope>
    <source>
        <strain evidence="1 4">624</strain>
    </source>
</reference>
<dbReference type="RefSeq" id="WP_005541092.1">
    <property type="nucleotide sequence ID" value="NZ_CP012959.1"/>
</dbReference>
<dbReference type="Proteomes" id="UP000323012">
    <property type="component" value="Unassembled WGS sequence"/>
</dbReference>
<accession>A0A142FYK9</accession>
<dbReference type="AlphaFoldDB" id="A0A142FYK9"/>
<reference evidence="2 5" key="2">
    <citation type="submission" date="2017-10" db="EMBL/GenBank/DDBJ databases">
        <title>Draft genome sequences of Aggregatibacter actinomycetemcomitans strains 310a and 310b.</title>
        <authorList>
            <person name="May A.C."/>
            <person name="Ohta H."/>
            <person name="Maeda H."/>
            <person name="Kokeguchi S."/>
            <person name="Cugini C."/>
        </authorList>
    </citation>
    <scope>NUCLEOTIDE SEQUENCE [LARGE SCALE GENOMIC DNA]</scope>
    <source>
        <strain evidence="2 5">310b</strain>
    </source>
</reference>
<dbReference type="EMBL" id="PCGW01000001">
    <property type="protein sequence ID" value="PHO21644.1"/>
    <property type="molecule type" value="Genomic_DNA"/>
</dbReference>
<dbReference type="Proteomes" id="UP000072236">
    <property type="component" value="Chromosome"/>
</dbReference>
<evidence type="ECO:0000313" key="5">
    <source>
        <dbReference type="Proteomes" id="UP000226080"/>
    </source>
</evidence>
<evidence type="ECO:0000313" key="6">
    <source>
        <dbReference type="Proteomes" id="UP000323012"/>
    </source>
</evidence>